<feature type="chain" id="PRO_5031412243" description="Beta propeller domain-containing protein" evidence="1">
    <location>
        <begin position="21"/>
        <end position="657"/>
    </location>
</feature>
<evidence type="ECO:0000256" key="1">
    <source>
        <dbReference type="SAM" id="SignalP"/>
    </source>
</evidence>
<sequence>MHIKIIIPIVSVILALSACGGGKTTENSLIENNYKLRNTTDNNALEATIKKLMLETYGKLAPLIMYTNEAGGVGGTKSSANNYSSSNTQEMGVDEADRLKNDDSYLYVASVTKPSIKIYSTKNSTKEAVLSSIVPIGDKNSPAISGLYLTNNKLIALSGENGYFNRQWFDAPFWSDRSTELTIFDVEKGKLKKDIHIKLDGQLISSRRIGSTLYLATRHTPTLNGLILRPENKEQVAKNRALIEVATLSDFLPDYALNKADKGDILAPSNCFTNEYSNETSQQASIINVISIDLTHTSARPKGSCFIGNAEALYMSAKSLYLATTQSNYQDKNGQAFYASTTATDIHKFSLNSGNINYKGSAQVAGHLGWKQELKSFRMGEFGESNDVLGIITYTGNEPSTLRSPARLFTLTEDDSKESSLKILAQLPNNKHPEALGKPGEQIYATRFFGDRAYLVTFRTTDPLYILDLSDPADPSVVSELKINGYSDYLHPIGENFVLGIGKDAIPANTGQDDSRGSWYQGVKLSLIDVSDLAKPYERQQLIIGKRGSNTAVSFSHHAFTSLLHSNGDLRIALPISVHKNESSSENDTQSTQHRWQYDALFRYDITSSGDLYPLEKIKALNTSAKKYSQDWQNDRSAIIGDKVYYLHGDDIISRNW</sequence>
<dbReference type="SUPFAM" id="SSF69322">
    <property type="entry name" value="Tricorn protease domain 2"/>
    <property type="match status" value="1"/>
</dbReference>
<protein>
    <recommendedName>
        <fullName evidence="3">Beta propeller domain-containing protein</fullName>
    </recommendedName>
</protein>
<name>A0A7V2T2T7_LEUMU</name>
<dbReference type="AlphaFoldDB" id="A0A7V2T2T7"/>
<accession>A0A7V2T2T7</accession>
<organism evidence="2">
    <name type="scientific">Leucothrix mucor</name>
    <dbReference type="NCBI Taxonomy" id="45248"/>
    <lineage>
        <taxon>Bacteria</taxon>
        <taxon>Pseudomonadati</taxon>
        <taxon>Pseudomonadota</taxon>
        <taxon>Gammaproteobacteria</taxon>
        <taxon>Thiotrichales</taxon>
        <taxon>Thiotrichaceae</taxon>
        <taxon>Leucothrix</taxon>
    </lineage>
</organism>
<keyword evidence="1" id="KW-0732">Signal</keyword>
<evidence type="ECO:0008006" key="3">
    <source>
        <dbReference type="Google" id="ProtNLM"/>
    </source>
</evidence>
<evidence type="ECO:0000313" key="2">
    <source>
        <dbReference type="EMBL" id="HFC93655.1"/>
    </source>
</evidence>
<dbReference type="InterPro" id="IPR019198">
    <property type="entry name" value="Beta_propeller_containing"/>
</dbReference>
<dbReference type="Pfam" id="PF09826">
    <property type="entry name" value="Beta_propel"/>
    <property type="match status" value="1"/>
</dbReference>
<comment type="caution">
    <text evidence="2">The sequence shown here is derived from an EMBL/GenBank/DDBJ whole genome shotgun (WGS) entry which is preliminary data.</text>
</comment>
<dbReference type="PROSITE" id="PS51257">
    <property type="entry name" value="PROKAR_LIPOPROTEIN"/>
    <property type="match status" value="1"/>
</dbReference>
<reference evidence="2" key="1">
    <citation type="journal article" date="2020" name="mSystems">
        <title>Genome- and Community-Level Interaction Insights into Carbon Utilization and Element Cycling Functions of Hydrothermarchaeota in Hydrothermal Sediment.</title>
        <authorList>
            <person name="Zhou Z."/>
            <person name="Liu Y."/>
            <person name="Xu W."/>
            <person name="Pan J."/>
            <person name="Luo Z.H."/>
            <person name="Li M."/>
        </authorList>
    </citation>
    <scope>NUCLEOTIDE SEQUENCE [LARGE SCALE GENOMIC DNA]</scope>
    <source>
        <strain evidence="2">HyVt-493</strain>
    </source>
</reference>
<proteinExistence type="predicted"/>
<feature type="signal peptide" evidence="1">
    <location>
        <begin position="1"/>
        <end position="20"/>
    </location>
</feature>
<dbReference type="Proteomes" id="UP000885750">
    <property type="component" value="Unassembled WGS sequence"/>
</dbReference>
<dbReference type="EMBL" id="DRMS01000479">
    <property type="protein sequence ID" value="HFC93655.1"/>
    <property type="molecule type" value="Genomic_DNA"/>
</dbReference>
<gene>
    <name evidence="2" type="ORF">ENJ51_12675</name>
</gene>